<protein>
    <submittedName>
        <fullName evidence="1">Uncharacterized protein</fullName>
    </submittedName>
</protein>
<evidence type="ECO:0000313" key="2">
    <source>
        <dbReference type="Proteomes" id="UP000295021"/>
    </source>
</evidence>
<accession>A0AAX2QMY5</accession>
<organism evidence="1 2">
    <name type="scientific">Rhizobium laguerreae</name>
    <dbReference type="NCBI Taxonomy" id="1076926"/>
    <lineage>
        <taxon>Bacteria</taxon>
        <taxon>Pseudomonadati</taxon>
        <taxon>Pseudomonadota</taxon>
        <taxon>Alphaproteobacteria</taxon>
        <taxon>Hyphomicrobiales</taxon>
        <taxon>Rhizobiaceae</taxon>
        <taxon>Rhizobium/Agrobacterium group</taxon>
        <taxon>Rhizobium</taxon>
    </lineage>
</organism>
<gene>
    <name evidence="1" type="ORF">EV131_104396</name>
</gene>
<proteinExistence type="predicted"/>
<dbReference type="Proteomes" id="UP000295021">
    <property type="component" value="Unassembled WGS sequence"/>
</dbReference>
<dbReference type="EMBL" id="SMBI01000004">
    <property type="protein sequence ID" value="TCU26246.1"/>
    <property type="molecule type" value="Genomic_DNA"/>
</dbReference>
<comment type="caution">
    <text evidence="1">The sequence shown here is derived from an EMBL/GenBank/DDBJ whole genome shotgun (WGS) entry which is preliminary data.</text>
</comment>
<name>A0AAX2QMY5_9HYPH</name>
<evidence type="ECO:0000313" key="1">
    <source>
        <dbReference type="EMBL" id="TCU26246.1"/>
    </source>
</evidence>
<sequence>MPETMQQIAYDAPKHASGEQNFECLEKTKVAMAWRLAMATLKWGQRPGEGDKAFVQA</sequence>
<reference evidence="1 2" key="1">
    <citation type="submission" date="2019-03" db="EMBL/GenBank/DDBJ databases">
        <title>Genomic Encyclopedia of Type Strains, Phase IV (KMG-V): Genome sequencing to study the core and pangenomes of soil and plant-associated prokaryotes.</title>
        <authorList>
            <person name="Whitman W."/>
        </authorList>
    </citation>
    <scope>NUCLEOTIDE SEQUENCE [LARGE SCALE GENOMIC DNA]</scope>
    <source>
        <strain evidence="1 2">FB403</strain>
    </source>
</reference>
<dbReference type="AlphaFoldDB" id="A0AAX2QMY5"/>